<dbReference type="Proteomes" id="UP001140949">
    <property type="component" value="Unassembled WGS sequence"/>
</dbReference>
<reference evidence="2" key="1">
    <citation type="journal article" date="2023" name="GigaByte">
        <title>Genome assembly of the bearded iris, Iris pallida Lam.</title>
        <authorList>
            <person name="Bruccoleri R.E."/>
            <person name="Oakeley E.J."/>
            <person name="Faust A.M.E."/>
            <person name="Altorfer M."/>
            <person name="Dessus-Babus S."/>
            <person name="Burckhardt D."/>
            <person name="Oertli M."/>
            <person name="Naumann U."/>
            <person name="Petersen F."/>
            <person name="Wong J."/>
        </authorList>
    </citation>
    <scope>NUCLEOTIDE SEQUENCE</scope>
    <source>
        <strain evidence="2">GSM-AAB239-AS_SAM_17_03QT</strain>
    </source>
</reference>
<dbReference type="AlphaFoldDB" id="A0AAX6H4R0"/>
<evidence type="ECO:0000313" key="3">
    <source>
        <dbReference type="Proteomes" id="UP001140949"/>
    </source>
</evidence>
<name>A0AAX6H4R0_IRIPA</name>
<sequence length="205" mass="22800">MTVSVSTPLNFSFTFTYCPNTDIFVSTPFLYHVSPDTGLTSRHTIPSVFCVTPTRISLHISKPYPKPNSSGAPSLSCSALGSFHRRIRSSSHRSSTPLLDQASPHRSPSMSLHDVRSGVTAVRSVLPDLKPSSLPIAASLTRDVTRGRVLVGEDRSRRLVNRSIHRTVSICHRRRRLCHRQSTRDLHPCISRRRDHGVRSGRSSP</sequence>
<evidence type="ECO:0000313" key="2">
    <source>
        <dbReference type="EMBL" id="KAJ6836009.1"/>
    </source>
</evidence>
<dbReference type="EMBL" id="JANAVB010012599">
    <property type="protein sequence ID" value="KAJ6836009.1"/>
    <property type="molecule type" value="Genomic_DNA"/>
</dbReference>
<proteinExistence type="predicted"/>
<reference evidence="2" key="2">
    <citation type="submission" date="2023-04" db="EMBL/GenBank/DDBJ databases">
        <authorList>
            <person name="Bruccoleri R.E."/>
            <person name="Oakeley E.J."/>
            <person name="Faust A.-M."/>
            <person name="Dessus-Babus S."/>
            <person name="Altorfer M."/>
            <person name="Burckhardt D."/>
            <person name="Oertli M."/>
            <person name="Naumann U."/>
            <person name="Petersen F."/>
            <person name="Wong J."/>
        </authorList>
    </citation>
    <scope>NUCLEOTIDE SEQUENCE</scope>
    <source>
        <strain evidence="2">GSM-AAB239-AS_SAM_17_03QT</strain>
        <tissue evidence="2">Leaf</tissue>
    </source>
</reference>
<gene>
    <name evidence="2" type="ORF">M6B38_329305</name>
</gene>
<keyword evidence="3" id="KW-1185">Reference proteome</keyword>
<protein>
    <submittedName>
        <fullName evidence="2">Uncharacterized protein</fullName>
    </submittedName>
</protein>
<evidence type="ECO:0000256" key="1">
    <source>
        <dbReference type="SAM" id="MobiDB-lite"/>
    </source>
</evidence>
<comment type="caution">
    <text evidence="2">The sequence shown here is derived from an EMBL/GenBank/DDBJ whole genome shotgun (WGS) entry which is preliminary data.</text>
</comment>
<accession>A0AAX6H4R0</accession>
<organism evidence="2 3">
    <name type="scientific">Iris pallida</name>
    <name type="common">Sweet iris</name>
    <dbReference type="NCBI Taxonomy" id="29817"/>
    <lineage>
        <taxon>Eukaryota</taxon>
        <taxon>Viridiplantae</taxon>
        <taxon>Streptophyta</taxon>
        <taxon>Embryophyta</taxon>
        <taxon>Tracheophyta</taxon>
        <taxon>Spermatophyta</taxon>
        <taxon>Magnoliopsida</taxon>
        <taxon>Liliopsida</taxon>
        <taxon>Asparagales</taxon>
        <taxon>Iridaceae</taxon>
        <taxon>Iridoideae</taxon>
        <taxon>Irideae</taxon>
        <taxon>Iris</taxon>
    </lineage>
</organism>
<feature type="region of interest" description="Disordered" evidence="1">
    <location>
        <begin position="88"/>
        <end position="115"/>
    </location>
</feature>